<evidence type="ECO:0000256" key="2">
    <source>
        <dbReference type="SAM" id="Phobius"/>
    </source>
</evidence>
<feature type="transmembrane region" description="Helical" evidence="2">
    <location>
        <begin position="570"/>
        <end position="589"/>
    </location>
</feature>
<accession>W2S7E4</accession>
<feature type="transmembrane region" description="Helical" evidence="2">
    <location>
        <begin position="391"/>
        <end position="408"/>
    </location>
</feature>
<dbReference type="OrthoDB" id="191995at2759"/>
<dbReference type="EMBL" id="KB822717">
    <property type="protein sequence ID" value="ETN43844.1"/>
    <property type="molecule type" value="Genomic_DNA"/>
</dbReference>
<keyword evidence="2" id="KW-0472">Membrane</keyword>
<feature type="transmembrane region" description="Helical" evidence="2">
    <location>
        <begin position="457"/>
        <end position="482"/>
    </location>
</feature>
<keyword evidence="4" id="KW-1185">Reference proteome</keyword>
<feature type="transmembrane region" description="Helical" evidence="2">
    <location>
        <begin position="510"/>
        <end position="527"/>
    </location>
</feature>
<organism evidence="3 4">
    <name type="scientific">Cyphellophora europaea (strain CBS 101466)</name>
    <name type="common">Phialophora europaea</name>
    <dbReference type="NCBI Taxonomy" id="1220924"/>
    <lineage>
        <taxon>Eukaryota</taxon>
        <taxon>Fungi</taxon>
        <taxon>Dikarya</taxon>
        <taxon>Ascomycota</taxon>
        <taxon>Pezizomycotina</taxon>
        <taxon>Eurotiomycetes</taxon>
        <taxon>Chaetothyriomycetidae</taxon>
        <taxon>Chaetothyriales</taxon>
        <taxon>Cyphellophoraceae</taxon>
        <taxon>Cyphellophora</taxon>
    </lineage>
</organism>
<dbReference type="eggNOG" id="ENOG502RZXZ">
    <property type="taxonomic scope" value="Eukaryota"/>
</dbReference>
<feature type="transmembrane region" description="Helical" evidence="2">
    <location>
        <begin position="547"/>
        <end position="564"/>
    </location>
</feature>
<evidence type="ECO:0000256" key="1">
    <source>
        <dbReference type="SAM" id="MobiDB-lite"/>
    </source>
</evidence>
<proteinExistence type="predicted"/>
<feature type="transmembrane region" description="Helical" evidence="2">
    <location>
        <begin position="414"/>
        <end position="436"/>
    </location>
</feature>
<dbReference type="AlphaFoldDB" id="W2S7E4"/>
<dbReference type="PANTHER" id="PTHR36840:SF1">
    <property type="entry name" value="BLL5714 PROTEIN"/>
    <property type="match status" value="1"/>
</dbReference>
<dbReference type="HOGENOM" id="CLU_022899_1_0_1"/>
<gene>
    <name evidence="3" type="ORF">HMPREF1541_10975</name>
</gene>
<dbReference type="Proteomes" id="UP000030752">
    <property type="component" value="Unassembled WGS sequence"/>
</dbReference>
<keyword evidence="2" id="KW-1133">Transmembrane helix</keyword>
<evidence type="ECO:0000313" key="4">
    <source>
        <dbReference type="Proteomes" id="UP000030752"/>
    </source>
</evidence>
<evidence type="ECO:0000313" key="3">
    <source>
        <dbReference type="EMBL" id="ETN43844.1"/>
    </source>
</evidence>
<feature type="transmembrane region" description="Helical" evidence="2">
    <location>
        <begin position="278"/>
        <end position="298"/>
    </location>
</feature>
<protein>
    <submittedName>
        <fullName evidence="3">Uncharacterized protein</fullName>
    </submittedName>
</protein>
<dbReference type="GeneID" id="19978314"/>
<dbReference type="STRING" id="1220924.W2S7E4"/>
<dbReference type="Pfam" id="PF06772">
    <property type="entry name" value="LtrA"/>
    <property type="match status" value="1"/>
</dbReference>
<keyword evidence="2" id="KW-0812">Transmembrane</keyword>
<dbReference type="InterPro" id="IPR010640">
    <property type="entry name" value="Low_temperature_requirement_A"/>
</dbReference>
<dbReference type="PANTHER" id="PTHR36840">
    <property type="entry name" value="BLL5714 PROTEIN"/>
    <property type="match status" value="1"/>
</dbReference>
<feature type="region of interest" description="Disordered" evidence="1">
    <location>
        <begin position="653"/>
        <end position="694"/>
    </location>
</feature>
<feature type="transmembrane region" description="Helical" evidence="2">
    <location>
        <begin position="310"/>
        <end position="330"/>
    </location>
</feature>
<sequence length="694" mass="78935">MSFIHPHTGRHVHVAHTPDELERKVSELEREKSRDEFDVLLHGSGDHIDAIRGLHAQREAERNQLYQDHSAVYRQFENVRDELDILNSELHILTDHSVALDASFDKFGYSAHLRTTDSDAASINSNAEEKHRDRITNPLKFFRRPQVRQYFHKGLLWRSSKPGEVASFELFIDLVYVGVIDIIGERAAEHPSGLSLLQFIISFCIGWKIWSDMTQIINWFDIEDIFQRICVAFYLVCLFGFTTNIYYMFPEGSPESGSIEARAEAEGAGDGEHHYTTYTMAIGFFIAQRFFVALWYIWVGFLVPMIKGSMFCGSVIIVVASALWIVSIHVPWPNQLAPIFLAIFVDLFGGSIIIWITRKSKEDKSMCRHLTKYFQFAPAINIEHRVERNNAFVALVFGYSILTILYQSSAEMGINAFFGKGVLGLLQAFCFNWIYFEIDAYAVHVHAIRRHWFSATLWVTAQLPFIMSYILAASTLTSLVLAHDSRDAEESWLGSHYAERSVSELDSATRWFYCGGIGLALIFMAVISLCHTHKKLKGGRLKKRPRLAFRCVIAVIIIVLPTAGDRLSSLDLVTITSCLVIIILIVDLYGNSAVGTPFWTHGLCHKERKQTTYVAHCKLKANRRRELQKRLAKGEDVCIGDVLRLRNASTSTSVNTSRSSLGGSTLADEAERAEMRQREHRARQRDEEWMGGSY</sequence>
<feature type="transmembrane region" description="Helical" evidence="2">
    <location>
        <begin position="231"/>
        <end position="249"/>
    </location>
</feature>
<dbReference type="VEuPathDB" id="FungiDB:HMPREF1541_10975"/>
<feature type="transmembrane region" description="Helical" evidence="2">
    <location>
        <begin position="336"/>
        <end position="356"/>
    </location>
</feature>
<reference evidence="3 4" key="1">
    <citation type="submission" date="2013-03" db="EMBL/GenBank/DDBJ databases">
        <title>The Genome Sequence of Phialophora europaea CBS 101466.</title>
        <authorList>
            <consortium name="The Broad Institute Genomics Platform"/>
            <person name="Cuomo C."/>
            <person name="de Hoog S."/>
            <person name="Gorbushina A."/>
            <person name="Walker B."/>
            <person name="Young S.K."/>
            <person name="Zeng Q."/>
            <person name="Gargeya S."/>
            <person name="Fitzgerald M."/>
            <person name="Haas B."/>
            <person name="Abouelleil A."/>
            <person name="Allen A.W."/>
            <person name="Alvarado L."/>
            <person name="Arachchi H.M."/>
            <person name="Berlin A.M."/>
            <person name="Chapman S.B."/>
            <person name="Gainer-Dewar J."/>
            <person name="Goldberg J."/>
            <person name="Griggs A."/>
            <person name="Gujja S."/>
            <person name="Hansen M."/>
            <person name="Howarth C."/>
            <person name="Imamovic A."/>
            <person name="Ireland A."/>
            <person name="Larimer J."/>
            <person name="McCowan C."/>
            <person name="Murphy C."/>
            <person name="Pearson M."/>
            <person name="Poon T.W."/>
            <person name="Priest M."/>
            <person name="Roberts A."/>
            <person name="Saif S."/>
            <person name="Shea T."/>
            <person name="Sisk P."/>
            <person name="Sykes S."/>
            <person name="Wortman J."/>
            <person name="Nusbaum C."/>
            <person name="Birren B."/>
        </authorList>
    </citation>
    <scope>NUCLEOTIDE SEQUENCE [LARGE SCALE GENOMIC DNA]</scope>
    <source>
        <strain evidence="3 4">CBS 101466</strain>
    </source>
</reference>
<name>W2S7E4_CYPE1</name>
<dbReference type="RefSeq" id="XP_008713866.1">
    <property type="nucleotide sequence ID" value="XM_008715644.1"/>
</dbReference>
<dbReference type="InParanoid" id="W2S7E4"/>